<dbReference type="InParanoid" id="E1ZZQ2"/>
<gene>
    <name evidence="1" type="ORF">EAG_06059</name>
</gene>
<keyword evidence="2" id="KW-1185">Reference proteome</keyword>
<name>E1ZZQ2_CAMFO</name>
<protein>
    <submittedName>
        <fullName evidence="1">Uncharacterized protein</fullName>
    </submittedName>
</protein>
<dbReference type="EMBL" id="GL435504">
    <property type="protein sequence ID" value="EFN73335.1"/>
    <property type="molecule type" value="Genomic_DNA"/>
</dbReference>
<accession>E1ZZQ2</accession>
<organism evidence="2">
    <name type="scientific">Camponotus floridanus</name>
    <name type="common">Florida carpenter ant</name>
    <dbReference type="NCBI Taxonomy" id="104421"/>
    <lineage>
        <taxon>Eukaryota</taxon>
        <taxon>Metazoa</taxon>
        <taxon>Ecdysozoa</taxon>
        <taxon>Arthropoda</taxon>
        <taxon>Hexapoda</taxon>
        <taxon>Insecta</taxon>
        <taxon>Pterygota</taxon>
        <taxon>Neoptera</taxon>
        <taxon>Endopterygota</taxon>
        <taxon>Hymenoptera</taxon>
        <taxon>Apocrita</taxon>
        <taxon>Aculeata</taxon>
        <taxon>Formicoidea</taxon>
        <taxon>Formicidae</taxon>
        <taxon>Formicinae</taxon>
        <taxon>Camponotus</taxon>
    </lineage>
</organism>
<proteinExistence type="predicted"/>
<sequence length="86" mass="10100">MKRKGWRWKARELEEVKEFKYLGYVLQRNGEQEAQVRDRVKRAMAVMGQALNKDTCLISAASAMEKHYFENVVSSYCIGHSTTVWR</sequence>
<dbReference type="Proteomes" id="UP000000311">
    <property type="component" value="Unassembled WGS sequence"/>
</dbReference>
<evidence type="ECO:0000313" key="2">
    <source>
        <dbReference type="Proteomes" id="UP000000311"/>
    </source>
</evidence>
<dbReference type="AlphaFoldDB" id="E1ZZQ2"/>
<reference evidence="1 2" key="1">
    <citation type="journal article" date="2010" name="Science">
        <title>Genomic comparison of the ants Camponotus floridanus and Harpegnathos saltator.</title>
        <authorList>
            <person name="Bonasio R."/>
            <person name="Zhang G."/>
            <person name="Ye C."/>
            <person name="Mutti N.S."/>
            <person name="Fang X."/>
            <person name="Qin N."/>
            <person name="Donahue G."/>
            <person name="Yang P."/>
            <person name="Li Q."/>
            <person name="Li C."/>
            <person name="Zhang P."/>
            <person name="Huang Z."/>
            <person name="Berger S.L."/>
            <person name="Reinberg D."/>
            <person name="Wang J."/>
            <person name="Liebig J."/>
        </authorList>
    </citation>
    <scope>NUCLEOTIDE SEQUENCE [LARGE SCALE GENOMIC DNA]</scope>
    <source>
        <strain evidence="2">C129</strain>
    </source>
</reference>
<evidence type="ECO:0000313" key="1">
    <source>
        <dbReference type="EMBL" id="EFN73335.1"/>
    </source>
</evidence>